<name>A0A251YEK7_9MICO</name>
<proteinExistence type="predicted"/>
<dbReference type="EMBL" id="MDJY01000044">
    <property type="protein sequence ID" value="OUE22687.1"/>
    <property type="molecule type" value="Genomic_DNA"/>
</dbReference>
<dbReference type="AlphaFoldDB" id="A0A251YEK7"/>
<dbReference type="Proteomes" id="UP000195011">
    <property type="component" value="Unassembled WGS sequence"/>
</dbReference>
<dbReference type="CDD" id="cd09022">
    <property type="entry name" value="Aldose_epim_Ec_YihR"/>
    <property type="match status" value="1"/>
</dbReference>
<dbReference type="SUPFAM" id="SSF74650">
    <property type="entry name" value="Galactose mutarotase-like"/>
    <property type="match status" value="1"/>
</dbReference>
<evidence type="ECO:0000313" key="1">
    <source>
        <dbReference type="EMBL" id="OUE22687.1"/>
    </source>
</evidence>
<dbReference type="GO" id="GO:0006006">
    <property type="term" value="P:glucose metabolic process"/>
    <property type="evidence" value="ECO:0007669"/>
    <property type="project" value="TreeGrafter"/>
</dbReference>
<dbReference type="GO" id="GO:0033499">
    <property type="term" value="P:galactose catabolic process via UDP-galactose, Leloir pathway"/>
    <property type="evidence" value="ECO:0007669"/>
    <property type="project" value="TreeGrafter"/>
</dbReference>
<dbReference type="GO" id="GO:0030246">
    <property type="term" value="F:carbohydrate binding"/>
    <property type="evidence" value="ECO:0007669"/>
    <property type="project" value="InterPro"/>
</dbReference>
<dbReference type="InterPro" id="IPR008183">
    <property type="entry name" value="Aldose_1/G6P_1-epimerase"/>
</dbReference>
<dbReference type="Pfam" id="PF01263">
    <property type="entry name" value="Aldose_epim"/>
    <property type="match status" value="1"/>
</dbReference>
<protein>
    <submittedName>
        <fullName evidence="1">Galactose-1-epimerase</fullName>
    </submittedName>
</protein>
<dbReference type="InterPro" id="IPR037480">
    <property type="entry name" value="YihR-like"/>
</dbReference>
<gene>
    <name evidence="1" type="ORF">BFL36_09390</name>
</gene>
<dbReference type="RefSeq" id="WP_086517689.1">
    <property type="nucleotide sequence ID" value="NZ_MDJY01000044.1"/>
</dbReference>
<evidence type="ECO:0000313" key="2">
    <source>
        <dbReference type="Proteomes" id="UP000195011"/>
    </source>
</evidence>
<dbReference type="InterPro" id="IPR014718">
    <property type="entry name" value="GH-type_carb-bd"/>
</dbReference>
<dbReference type="PANTHER" id="PTHR10091:SF0">
    <property type="entry name" value="GALACTOSE MUTAROTASE"/>
    <property type="match status" value="1"/>
</dbReference>
<dbReference type="Gene3D" id="2.70.98.10">
    <property type="match status" value="1"/>
</dbReference>
<sequence length="310" mass="33056">MRPVTGEQHHLVHAGPSGELRATVVQLAAAIRGLTLDGVDLVEPYGEDVVAPMGAGMVLVPWPNRIRGARYELDGKAQALDVTEPSLGNASHGLLRNTGYTASDRADDRVTLSATVFPQHGYPFLLDTSVTYRLTDDGLVVTHRIRNDSAAAAPVAVGAHPYLAIGGVPSSELTLTVRADTWSEVDDALIPIADHPVDGADEDLRPGRVVGELDLNTGYGDVHVEGGTSRHGLTAPDGRGVELWADASFRFLQVYTPREFPTHGRQAVAIEPMTAPADAFNSGRGVRLLAPGEEWTLSWGIRATGSWPRA</sequence>
<dbReference type="InterPro" id="IPR011013">
    <property type="entry name" value="Gal_mutarotase_sf_dom"/>
</dbReference>
<reference evidence="1 2" key="1">
    <citation type="submission" date="2016-08" db="EMBL/GenBank/DDBJ databases">
        <title>Genome sequence of Clavibacter michiganensis spp strain CFBP8017.</title>
        <authorList>
            <person name="Thapa S.P."/>
            <person name="Coaker G."/>
            <person name="Jacques M.-A."/>
        </authorList>
    </citation>
    <scope>NUCLEOTIDE SEQUENCE [LARGE SCALE GENOMIC DNA]</scope>
    <source>
        <strain evidence="1">CFBP8017</strain>
    </source>
</reference>
<comment type="caution">
    <text evidence="1">The sequence shown here is derived from an EMBL/GenBank/DDBJ whole genome shotgun (WGS) entry which is preliminary data.</text>
</comment>
<dbReference type="GO" id="GO:0004034">
    <property type="term" value="F:aldose 1-epimerase activity"/>
    <property type="evidence" value="ECO:0007669"/>
    <property type="project" value="TreeGrafter"/>
</dbReference>
<organism evidence="1 2">
    <name type="scientific">Clavibacter michiganensis</name>
    <dbReference type="NCBI Taxonomy" id="28447"/>
    <lineage>
        <taxon>Bacteria</taxon>
        <taxon>Bacillati</taxon>
        <taxon>Actinomycetota</taxon>
        <taxon>Actinomycetes</taxon>
        <taxon>Micrococcales</taxon>
        <taxon>Microbacteriaceae</taxon>
        <taxon>Clavibacter</taxon>
    </lineage>
</organism>
<dbReference type="PANTHER" id="PTHR10091">
    <property type="entry name" value="ALDOSE-1-EPIMERASE"/>
    <property type="match status" value="1"/>
</dbReference>
<accession>A0A251YEK7</accession>